<dbReference type="EMBL" id="FYEW01000001">
    <property type="protein sequence ID" value="SNC65942.1"/>
    <property type="molecule type" value="Genomic_DNA"/>
</dbReference>
<evidence type="ECO:0000313" key="1">
    <source>
        <dbReference type="EMBL" id="SNC65942.1"/>
    </source>
</evidence>
<protein>
    <submittedName>
        <fullName evidence="1">Uncharacterized protein</fullName>
    </submittedName>
</protein>
<sequence>MRFDAQKEREMEKAISDFSQPLMSNSKWIRLINKLVENADKILKIEFKKVQQDHIGELYLVMDTEYGFDYWQNGFEGCNSIGGWLLFKEVEYLVFPKTASNKYGEHYLEQIEALLESVGQFSIEKDENRLKLLCYKK</sequence>
<dbReference type="AlphaFoldDB" id="A0A212TIU0"/>
<organism evidence="1 2">
    <name type="scientific">Hymenobacter gelipurpurascens</name>
    <dbReference type="NCBI Taxonomy" id="89968"/>
    <lineage>
        <taxon>Bacteria</taxon>
        <taxon>Pseudomonadati</taxon>
        <taxon>Bacteroidota</taxon>
        <taxon>Cytophagia</taxon>
        <taxon>Cytophagales</taxon>
        <taxon>Hymenobacteraceae</taxon>
        <taxon>Hymenobacter</taxon>
    </lineage>
</organism>
<gene>
    <name evidence="1" type="ORF">SAMN06265337_1443</name>
</gene>
<evidence type="ECO:0000313" key="2">
    <source>
        <dbReference type="Proteomes" id="UP000198131"/>
    </source>
</evidence>
<accession>A0A212TIU0</accession>
<reference evidence="2" key="1">
    <citation type="submission" date="2017-06" db="EMBL/GenBank/DDBJ databases">
        <authorList>
            <person name="Varghese N."/>
            <person name="Submissions S."/>
        </authorList>
    </citation>
    <scope>NUCLEOTIDE SEQUENCE [LARGE SCALE GENOMIC DNA]</scope>
    <source>
        <strain evidence="2">DSM 11116</strain>
    </source>
</reference>
<proteinExistence type="predicted"/>
<name>A0A212TIU0_9BACT</name>
<dbReference type="Proteomes" id="UP000198131">
    <property type="component" value="Unassembled WGS sequence"/>
</dbReference>
<keyword evidence="2" id="KW-1185">Reference proteome</keyword>